<dbReference type="Gene3D" id="3.30.420.10">
    <property type="entry name" value="Ribonuclease H-like superfamily/Ribonuclease H"/>
    <property type="match status" value="1"/>
</dbReference>
<evidence type="ECO:0000259" key="5">
    <source>
        <dbReference type="SMART" id="SM00479"/>
    </source>
</evidence>
<comment type="caution">
    <text evidence="6">The sequence shown here is derived from an EMBL/GenBank/DDBJ whole genome shotgun (WGS) entry which is preliminary data.</text>
</comment>
<keyword evidence="7" id="KW-1185">Reference proteome</keyword>
<proteinExistence type="inferred from homology"/>
<dbReference type="Pfam" id="PF00929">
    <property type="entry name" value="RNase_T"/>
    <property type="match status" value="1"/>
</dbReference>
<keyword evidence="2" id="KW-0540">Nuclease</keyword>
<dbReference type="PANTHER" id="PTHR11046:SF0">
    <property type="entry name" value="OLIGORIBONUCLEASE, MITOCHONDRIAL"/>
    <property type="match status" value="1"/>
</dbReference>
<dbReference type="CDD" id="cd06135">
    <property type="entry name" value="Orn"/>
    <property type="match status" value="1"/>
</dbReference>
<dbReference type="InterPro" id="IPR013520">
    <property type="entry name" value="Ribonucl_H"/>
</dbReference>
<dbReference type="GO" id="GO:0005739">
    <property type="term" value="C:mitochondrion"/>
    <property type="evidence" value="ECO:0007669"/>
    <property type="project" value="TreeGrafter"/>
</dbReference>
<reference evidence="6" key="2">
    <citation type="submission" date="2021-01" db="EMBL/GenBank/DDBJ databases">
        <authorList>
            <person name="Schikora-Tamarit M.A."/>
        </authorList>
    </citation>
    <scope>NUCLEOTIDE SEQUENCE</scope>
    <source>
        <strain evidence="6">CBS6341</strain>
    </source>
</reference>
<dbReference type="SUPFAM" id="SSF53098">
    <property type="entry name" value="Ribonuclease H-like"/>
    <property type="match status" value="1"/>
</dbReference>
<gene>
    <name evidence="6" type="ORF">WICMUC_004707</name>
</gene>
<sequence length="206" mass="23746">MSTEFLPLPKYDPSLKIDTKSSTYQPIVWIDCEMTGLDVFNDHIIEIACIITDGDLNIVDPGYESVVHCDKSIMDQMNEWCISHHGASGLTDKVINSTKVHSEVETELLSYIQKFTNKGTAVLAGNTVHMDRIFLYREFPKIVDWLHYRIIDVSSFRELGHRHNKNMMQNCPRKREAHTAMSDILESIAQMKWLRDNYLIGPNETK</sequence>
<dbReference type="GO" id="GO:0003676">
    <property type="term" value="F:nucleic acid binding"/>
    <property type="evidence" value="ECO:0007669"/>
    <property type="project" value="InterPro"/>
</dbReference>
<name>A0A9P8PH26_9ASCO</name>
<dbReference type="Proteomes" id="UP000769528">
    <property type="component" value="Unassembled WGS sequence"/>
</dbReference>
<dbReference type="InterPro" id="IPR012337">
    <property type="entry name" value="RNaseH-like_sf"/>
</dbReference>
<evidence type="ECO:0000256" key="4">
    <source>
        <dbReference type="ARBA" id="ARBA00022839"/>
    </source>
</evidence>
<evidence type="ECO:0000313" key="7">
    <source>
        <dbReference type="Proteomes" id="UP000769528"/>
    </source>
</evidence>
<evidence type="ECO:0000256" key="3">
    <source>
        <dbReference type="ARBA" id="ARBA00022801"/>
    </source>
</evidence>
<feature type="domain" description="Exonuclease" evidence="5">
    <location>
        <begin position="26"/>
        <end position="200"/>
    </location>
</feature>
<protein>
    <recommendedName>
        <fullName evidence="5">Exonuclease domain-containing protein</fullName>
    </recommendedName>
</protein>
<dbReference type="PANTHER" id="PTHR11046">
    <property type="entry name" value="OLIGORIBONUCLEASE, MITOCHONDRIAL"/>
    <property type="match status" value="1"/>
</dbReference>
<keyword evidence="4" id="KW-0269">Exonuclease</keyword>
<dbReference type="InterPro" id="IPR036397">
    <property type="entry name" value="RNaseH_sf"/>
</dbReference>
<dbReference type="InterPro" id="IPR022894">
    <property type="entry name" value="Oligoribonuclease"/>
</dbReference>
<evidence type="ECO:0000256" key="2">
    <source>
        <dbReference type="ARBA" id="ARBA00022722"/>
    </source>
</evidence>
<dbReference type="NCBIfam" id="NF003765">
    <property type="entry name" value="PRK05359.1"/>
    <property type="match status" value="1"/>
</dbReference>
<dbReference type="GO" id="GO:0000175">
    <property type="term" value="F:3'-5'-RNA exonuclease activity"/>
    <property type="evidence" value="ECO:0007669"/>
    <property type="project" value="InterPro"/>
</dbReference>
<dbReference type="OrthoDB" id="270189at2759"/>
<reference evidence="6" key="1">
    <citation type="journal article" date="2021" name="Open Biol.">
        <title>Shared evolutionary footprints suggest mitochondrial oxidative damage underlies multiple complex I losses in fungi.</title>
        <authorList>
            <person name="Schikora-Tamarit M.A."/>
            <person name="Marcet-Houben M."/>
            <person name="Nosek J."/>
            <person name="Gabaldon T."/>
        </authorList>
    </citation>
    <scope>NUCLEOTIDE SEQUENCE</scope>
    <source>
        <strain evidence="6">CBS6341</strain>
    </source>
</reference>
<evidence type="ECO:0000256" key="1">
    <source>
        <dbReference type="ARBA" id="ARBA00009921"/>
    </source>
</evidence>
<dbReference type="SMART" id="SM00479">
    <property type="entry name" value="EXOIII"/>
    <property type="match status" value="1"/>
</dbReference>
<evidence type="ECO:0000313" key="6">
    <source>
        <dbReference type="EMBL" id="KAH3671410.1"/>
    </source>
</evidence>
<dbReference type="EMBL" id="JAEUBF010001281">
    <property type="protein sequence ID" value="KAH3671410.1"/>
    <property type="molecule type" value="Genomic_DNA"/>
</dbReference>
<dbReference type="FunFam" id="3.30.420.10:FF:000003">
    <property type="entry name" value="Oligoribonuclease"/>
    <property type="match status" value="1"/>
</dbReference>
<keyword evidence="3" id="KW-0378">Hydrolase</keyword>
<organism evidence="6 7">
    <name type="scientific">Wickerhamomyces mucosus</name>
    <dbReference type="NCBI Taxonomy" id="1378264"/>
    <lineage>
        <taxon>Eukaryota</taxon>
        <taxon>Fungi</taxon>
        <taxon>Dikarya</taxon>
        <taxon>Ascomycota</taxon>
        <taxon>Saccharomycotina</taxon>
        <taxon>Saccharomycetes</taxon>
        <taxon>Phaffomycetales</taxon>
        <taxon>Wickerhamomycetaceae</taxon>
        <taxon>Wickerhamomyces</taxon>
    </lineage>
</organism>
<dbReference type="AlphaFoldDB" id="A0A9P8PH26"/>
<comment type="similarity">
    <text evidence="1">Belongs to the oligoribonuclease family.</text>
</comment>
<accession>A0A9P8PH26</accession>